<dbReference type="InterPro" id="IPR001261">
    <property type="entry name" value="ArgE/DapE_CS"/>
</dbReference>
<dbReference type="Pfam" id="PF01546">
    <property type="entry name" value="Peptidase_M20"/>
    <property type="match status" value="1"/>
</dbReference>
<evidence type="ECO:0000256" key="2">
    <source>
        <dbReference type="ARBA" id="ARBA00022723"/>
    </source>
</evidence>
<keyword evidence="3 6" id="KW-0378">Hydrolase</keyword>
<evidence type="ECO:0000313" key="7">
    <source>
        <dbReference type="Proteomes" id="UP000318538"/>
    </source>
</evidence>
<dbReference type="GO" id="GO:0046872">
    <property type="term" value="F:metal ion binding"/>
    <property type="evidence" value="ECO:0007669"/>
    <property type="project" value="UniProtKB-KW"/>
</dbReference>
<dbReference type="EMBL" id="CP036525">
    <property type="protein sequence ID" value="QDT07674.1"/>
    <property type="molecule type" value="Genomic_DNA"/>
</dbReference>
<evidence type="ECO:0000259" key="5">
    <source>
        <dbReference type="Pfam" id="PF07687"/>
    </source>
</evidence>
<reference evidence="6 7" key="1">
    <citation type="submission" date="2019-02" db="EMBL/GenBank/DDBJ databases">
        <title>Deep-cultivation of Planctomycetes and their phenomic and genomic characterization uncovers novel biology.</title>
        <authorList>
            <person name="Wiegand S."/>
            <person name="Jogler M."/>
            <person name="Boedeker C."/>
            <person name="Pinto D."/>
            <person name="Vollmers J."/>
            <person name="Rivas-Marin E."/>
            <person name="Kohn T."/>
            <person name="Peeters S.H."/>
            <person name="Heuer A."/>
            <person name="Rast P."/>
            <person name="Oberbeckmann S."/>
            <person name="Bunk B."/>
            <person name="Jeske O."/>
            <person name="Meyerdierks A."/>
            <person name="Storesund J.E."/>
            <person name="Kallscheuer N."/>
            <person name="Luecker S."/>
            <person name="Lage O.M."/>
            <person name="Pohl T."/>
            <person name="Merkel B.J."/>
            <person name="Hornburger P."/>
            <person name="Mueller R.-W."/>
            <person name="Bruemmer F."/>
            <person name="Labrenz M."/>
            <person name="Spormann A.M."/>
            <person name="Op den Camp H."/>
            <person name="Overmann J."/>
            <person name="Amann R."/>
            <person name="Jetten M.S.M."/>
            <person name="Mascher T."/>
            <person name="Medema M.H."/>
            <person name="Devos D.P."/>
            <person name="Kaster A.-K."/>
            <person name="Ovreas L."/>
            <person name="Rohde M."/>
            <person name="Galperin M.Y."/>
            <person name="Jogler C."/>
        </authorList>
    </citation>
    <scope>NUCLEOTIDE SEQUENCE [LARGE SCALE GENOMIC DNA]</scope>
    <source>
        <strain evidence="6 7">K22_7</strain>
    </source>
</reference>
<evidence type="ECO:0000256" key="3">
    <source>
        <dbReference type="ARBA" id="ARBA00022801"/>
    </source>
</evidence>
<dbReference type="PANTHER" id="PTHR43808">
    <property type="entry name" value="ACETYLORNITHINE DEACETYLASE"/>
    <property type="match status" value="1"/>
</dbReference>
<dbReference type="Pfam" id="PF07687">
    <property type="entry name" value="M20_dimer"/>
    <property type="match status" value="1"/>
</dbReference>
<keyword evidence="7" id="KW-1185">Reference proteome</keyword>
<accession>A0A517NKK3</accession>
<sequence length="405" mass="42905">MDASISGRLDQAAQWIAGQHSSAVDQLIGWCDTNSWSLDEVRLKAMADRLASDFKADGIPLDSLELPDVRLLGNAEQWVPQPTGPLLVWHHNADAPKRVLLMIHYDTVYPHGSQPSQCRQSGDRLIGPGTADAKGGISVIKLAAGAIIRFGLAQHCGVSVVLNPDEEIGTTGSGDAIEQMAAGFDRALVFEPTLPDGSMVANRKGSGNFALSVHGRSAHAGRNPEDGRNAIVHLSKMVGEVAGLHQPDAGLSVNVGHIEGGGPLNRVPDHASVQLNIRVVDDVAMDRAETSLKSIVDRYTVDGYHARMLGQFHSPPKLVDDAGRVMQKWVQRAGRYAGRDFKWLDTGGACDGSKLAAWGLPNVDTMGVSGGGLHSPDEFCEVTSLVPAAVTVAAAVAEFSSQASK</sequence>
<evidence type="ECO:0000256" key="4">
    <source>
        <dbReference type="ARBA" id="ARBA00022833"/>
    </source>
</evidence>
<dbReference type="AlphaFoldDB" id="A0A517NKK3"/>
<dbReference type="NCBIfam" id="NF005602">
    <property type="entry name" value="PRK07338.1"/>
    <property type="match status" value="1"/>
</dbReference>
<dbReference type="InterPro" id="IPR050072">
    <property type="entry name" value="Peptidase_M20A"/>
</dbReference>
<keyword evidence="2" id="KW-0479">Metal-binding</keyword>
<dbReference type="InterPro" id="IPR002933">
    <property type="entry name" value="Peptidase_M20"/>
</dbReference>
<dbReference type="Gene3D" id="3.30.70.360">
    <property type="match status" value="1"/>
</dbReference>
<dbReference type="InterPro" id="IPR011650">
    <property type="entry name" value="Peptidase_M20_dimer"/>
</dbReference>
<dbReference type="Gene3D" id="3.40.630.10">
    <property type="entry name" value="Zn peptidases"/>
    <property type="match status" value="1"/>
</dbReference>
<keyword evidence="4" id="KW-0862">Zinc</keyword>
<protein>
    <submittedName>
        <fullName evidence="6">Carboxypeptidase G2</fullName>
        <ecNumber evidence="6">3.4.17.11</ecNumber>
    </submittedName>
</protein>
<proteinExistence type="predicted"/>
<gene>
    <name evidence="6" type="primary">cpg2_2</name>
    <name evidence="6" type="ORF">K227x_61020</name>
</gene>
<feature type="domain" description="Peptidase M20 dimerisation" evidence="5">
    <location>
        <begin position="203"/>
        <end position="299"/>
    </location>
</feature>
<organism evidence="6 7">
    <name type="scientific">Rubripirellula lacrimiformis</name>
    <dbReference type="NCBI Taxonomy" id="1930273"/>
    <lineage>
        <taxon>Bacteria</taxon>
        <taxon>Pseudomonadati</taxon>
        <taxon>Planctomycetota</taxon>
        <taxon>Planctomycetia</taxon>
        <taxon>Pirellulales</taxon>
        <taxon>Pirellulaceae</taxon>
        <taxon>Rubripirellula</taxon>
    </lineage>
</organism>
<dbReference type="SUPFAM" id="SSF55031">
    <property type="entry name" value="Bacterial exopeptidase dimerisation domain"/>
    <property type="match status" value="1"/>
</dbReference>
<comment type="cofactor">
    <cofactor evidence="1">
        <name>Zn(2+)</name>
        <dbReference type="ChEBI" id="CHEBI:29105"/>
    </cofactor>
</comment>
<dbReference type="EC" id="3.4.17.11" evidence="6"/>
<keyword evidence="6" id="KW-0645">Protease</keyword>
<dbReference type="SUPFAM" id="SSF53187">
    <property type="entry name" value="Zn-dependent exopeptidases"/>
    <property type="match status" value="1"/>
</dbReference>
<dbReference type="KEGG" id="rlc:K227x_61020"/>
<keyword evidence="6" id="KW-0121">Carboxypeptidase</keyword>
<evidence type="ECO:0000313" key="6">
    <source>
        <dbReference type="EMBL" id="QDT07674.1"/>
    </source>
</evidence>
<dbReference type="Proteomes" id="UP000318538">
    <property type="component" value="Chromosome"/>
</dbReference>
<evidence type="ECO:0000256" key="1">
    <source>
        <dbReference type="ARBA" id="ARBA00001947"/>
    </source>
</evidence>
<name>A0A517NKK3_9BACT</name>
<dbReference type="InterPro" id="IPR036264">
    <property type="entry name" value="Bact_exopeptidase_dim_dom"/>
</dbReference>
<dbReference type="PANTHER" id="PTHR43808:SF9">
    <property type="entry name" value="BLL0789 PROTEIN"/>
    <property type="match status" value="1"/>
</dbReference>
<dbReference type="GO" id="GO:0004180">
    <property type="term" value="F:carboxypeptidase activity"/>
    <property type="evidence" value="ECO:0007669"/>
    <property type="project" value="UniProtKB-KW"/>
</dbReference>
<dbReference type="PROSITE" id="PS00759">
    <property type="entry name" value="ARGE_DAPE_CPG2_2"/>
    <property type="match status" value="1"/>
</dbReference>